<evidence type="ECO:0000256" key="3">
    <source>
        <dbReference type="SAM" id="SignalP"/>
    </source>
</evidence>
<gene>
    <name evidence="4" type="ORF">ESN35_05970</name>
</gene>
<evidence type="ECO:0000256" key="1">
    <source>
        <dbReference type="ARBA" id="ARBA00004196"/>
    </source>
</evidence>
<dbReference type="KEGG" id="bgx:ESN35_05970"/>
<dbReference type="GO" id="GO:0030313">
    <property type="term" value="C:cell envelope"/>
    <property type="evidence" value="ECO:0007669"/>
    <property type="project" value="UniProtKB-SubCell"/>
</dbReference>
<feature type="chain" id="PRO_5039311182" evidence="3">
    <location>
        <begin position="34"/>
        <end position="435"/>
    </location>
</feature>
<feature type="transmembrane region" description="Helical" evidence="2">
    <location>
        <begin position="373"/>
        <end position="400"/>
    </location>
</feature>
<evidence type="ECO:0000313" key="5">
    <source>
        <dbReference type="Proteomes" id="UP000293589"/>
    </source>
</evidence>
<protein>
    <submittedName>
        <fullName evidence="4">Uncharacterized protein</fullName>
    </submittedName>
</protein>
<dbReference type="InterPro" id="IPR013378">
    <property type="entry name" value="InlB-like_B-rpt"/>
</dbReference>
<dbReference type="EMBL" id="CP035464">
    <property type="protein sequence ID" value="QAY32998.1"/>
    <property type="molecule type" value="Genomic_DNA"/>
</dbReference>
<dbReference type="AlphaFoldDB" id="A0A4P6DYN3"/>
<dbReference type="Proteomes" id="UP000293589">
    <property type="component" value="Chromosome"/>
</dbReference>
<organism evidence="4 5">
    <name type="scientific">Bifidobacterium pullorum subsp. gallinarum</name>
    <dbReference type="NCBI Taxonomy" id="78344"/>
    <lineage>
        <taxon>Bacteria</taxon>
        <taxon>Bacillati</taxon>
        <taxon>Actinomycetota</taxon>
        <taxon>Actinomycetes</taxon>
        <taxon>Bifidobacteriales</taxon>
        <taxon>Bifidobacteriaceae</taxon>
        <taxon>Bifidobacterium</taxon>
    </lineage>
</organism>
<dbReference type="Pfam" id="PF09479">
    <property type="entry name" value="Flg_new"/>
    <property type="match status" value="3"/>
</dbReference>
<keyword evidence="3" id="KW-0732">Signal</keyword>
<proteinExistence type="predicted"/>
<accession>A0A4P6DYN3</accession>
<reference evidence="4 5" key="1">
    <citation type="submission" date="2019-01" db="EMBL/GenBank/DDBJ databases">
        <title>Complete genome sequence of Bifidobacterium gallinarum CACC 514.</title>
        <authorList>
            <person name="Jung M."/>
        </authorList>
    </citation>
    <scope>NUCLEOTIDE SEQUENCE [LARGE SCALE GENOMIC DNA]</scope>
    <source>
        <strain evidence="4 5">CACC 514</strain>
    </source>
</reference>
<keyword evidence="2" id="KW-1133">Transmembrane helix</keyword>
<keyword evidence="2" id="KW-0812">Transmembrane</keyword>
<feature type="signal peptide" evidence="3">
    <location>
        <begin position="1"/>
        <end position="33"/>
    </location>
</feature>
<evidence type="ECO:0000256" key="2">
    <source>
        <dbReference type="SAM" id="Phobius"/>
    </source>
</evidence>
<dbReference type="NCBIfam" id="TIGR02543">
    <property type="entry name" value="List_Bact_rpt"/>
    <property type="match status" value="1"/>
</dbReference>
<name>A0A4P6DYN3_9BIFI</name>
<keyword evidence="2" id="KW-0472">Membrane</keyword>
<dbReference type="Gene3D" id="2.60.40.4270">
    <property type="entry name" value="Listeria-Bacteroides repeat domain"/>
    <property type="match status" value="3"/>
</dbReference>
<sequence length="435" mass="46477">MRVLKRIMAVVASLASLAAVLGASVAVASPALAVESVPGCKVYYPADTLIDLATAAKDSDCWDSSMVSKQGRTFLGWSEEQIPDITSGAAYTAAQSKIVAQVTMVAPGKTVYAVWAAMPVLNYDVNPPAGAEAPTTPESVTVEFNTPAADSSGWKTGDKTLIPGYTFQGWTDTPNGGDAHDWTKPLTEAETTVHAKWQANKYVVRFDRNADDATGSMGDQSFEYDVEQNLTANAFKRPGWTFVGWNTKPDGQGNAYQDRQAVKNLTAEDGGTVTLYAQWKHAPVNLRFDANKGEGEHDPVKGLAYEDIQVPDDVNESFSRAGYLLAGWSTKPDGKGKTYHEGDLVRMGATDTTLYAVWTPAVVVMPPTGGEGWLIPVWTLWAVGGGLLAIIAAVVVLIVLRRKGRLPEPAAVAAALAARLHTARARHGRSGGRRA</sequence>
<evidence type="ECO:0000313" key="4">
    <source>
        <dbReference type="EMBL" id="QAY32998.1"/>
    </source>
</evidence>
<dbReference type="InterPro" id="IPR042229">
    <property type="entry name" value="Listeria/Bacterioides_rpt_sf"/>
</dbReference>
<dbReference type="RefSeq" id="WP_129237421.1">
    <property type="nucleotide sequence ID" value="NZ_CP035464.1"/>
</dbReference>
<comment type="subcellular location">
    <subcellularLocation>
        <location evidence="1">Cell envelope</location>
    </subcellularLocation>
</comment>